<dbReference type="PANTHER" id="PTHR30570:SF1">
    <property type="entry name" value="PHOSPHATE-BINDING PROTEIN PSTS"/>
    <property type="match status" value="1"/>
</dbReference>
<proteinExistence type="predicted"/>
<feature type="domain" description="PBP" evidence="2">
    <location>
        <begin position="2"/>
        <end position="224"/>
    </location>
</feature>
<keyword evidence="1" id="KW-0732">Signal</keyword>
<evidence type="ECO:0000313" key="3">
    <source>
        <dbReference type="EMBL" id="OGL47627.1"/>
    </source>
</evidence>
<feature type="non-terminal residue" evidence="3">
    <location>
        <position position="1"/>
    </location>
</feature>
<dbReference type="InterPro" id="IPR024370">
    <property type="entry name" value="PBP_domain"/>
</dbReference>
<dbReference type="Gene3D" id="3.40.190.10">
    <property type="entry name" value="Periplasmic binding protein-like II"/>
    <property type="match status" value="2"/>
</dbReference>
<dbReference type="Proteomes" id="UP000179266">
    <property type="component" value="Unassembled WGS sequence"/>
</dbReference>
<protein>
    <recommendedName>
        <fullName evidence="2">PBP domain-containing protein</fullName>
    </recommendedName>
</protein>
<sequence>PGSSVGIDYLQAGQTDIAIASRAVKSSEWGDMRGAGQQWIQHEIGRDGIAIIVNPSNPINDMTIEEVANFYGSALVTWDEAEVCTPYDWPTDAVQRYIRTSDSGTYGAFEELVVDLYYSGYLDPLTIQFTEVASNEEMREMVAADPNSIGYIGLAYVDSSVKVIAVASACGGTYVKASFSSVLSGSYPASRSLYMITDGISCSSESYAYNNNDLRNLYLDFVYSRLGQSMLYSVGYVPIYAAITDPTHDASPAYGDWEYVSMNLLGCLDAYDCVVADDEDEGLE</sequence>
<evidence type="ECO:0000313" key="4">
    <source>
        <dbReference type="Proteomes" id="UP000179266"/>
    </source>
</evidence>
<dbReference type="EMBL" id="MGDD01000065">
    <property type="protein sequence ID" value="OGL47627.1"/>
    <property type="molecule type" value="Genomic_DNA"/>
</dbReference>
<organism evidence="3 4">
    <name type="scientific">Candidatus Schekmanbacteria bacterium RBG_13_48_7</name>
    <dbReference type="NCBI Taxonomy" id="1817878"/>
    <lineage>
        <taxon>Bacteria</taxon>
        <taxon>Candidatus Schekmaniibacteriota</taxon>
    </lineage>
</organism>
<name>A0A1F7S3F6_9BACT</name>
<comment type="caution">
    <text evidence="3">The sequence shown here is derived from an EMBL/GenBank/DDBJ whole genome shotgun (WGS) entry which is preliminary data.</text>
</comment>
<reference evidence="3 4" key="1">
    <citation type="journal article" date="2016" name="Nat. Commun.">
        <title>Thousands of microbial genomes shed light on interconnected biogeochemical processes in an aquifer system.</title>
        <authorList>
            <person name="Anantharaman K."/>
            <person name="Brown C.T."/>
            <person name="Hug L.A."/>
            <person name="Sharon I."/>
            <person name="Castelle C.J."/>
            <person name="Probst A.J."/>
            <person name="Thomas B.C."/>
            <person name="Singh A."/>
            <person name="Wilkins M.J."/>
            <person name="Karaoz U."/>
            <person name="Brodie E.L."/>
            <person name="Williams K.H."/>
            <person name="Hubbard S.S."/>
            <person name="Banfield J.F."/>
        </authorList>
    </citation>
    <scope>NUCLEOTIDE SEQUENCE [LARGE SCALE GENOMIC DNA]</scope>
</reference>
<dbReference type="PANTHER" id="PTHR30570">
    <property type="entry name" value="PERIPLASMIC PHOSPHATE BINDING COMPONENT OF PHOSPHATE ABC TRANSPORTER"/>
    <property type="match status" value="1"/>
</dbReference>
<gene>
    <name evidence="3" type="ORF">A2161_11630</name>
</gene>
<evidence type="ECO:0000259" key="2">
    <source>
        <dbReference type="Pfam" id="PF12849"/>
    </source>
</evidence>
<dbReference type="AlphaFoldDB" id="A0A1F7S3F6"/>
<dbReference type="Pfam" id="PF12849">
    <property type="entry name" value="PBP_like_2"/>
    <property type="match status" value="1"/>
</dbReference>
<accession>A0A1F7S3F6</accession>
<dbReference type="InterPro" id="IPR050811">
    <property type="entry name" value="Phosphate_ABC_transporter"/>
</dbReference>
<dbReference type="SUPFAM" id="SSF53850">
    <property type="entry name" value="Periplasmic binding protein-like II"/>
    <property type="match status" value="1"/>
</dbReference>
<evidence type="ECO:0000256" key="1">
    <source>
        <dbReference type="ARBA" id="ARBA00022729"/>
    </source>
</evidence>